<feature type="transmembrane region" description="Helical" evidence="6">
    <location>
        <begin position="12"/>
        <end position="34"/>
    </location>
</feature>
<keyword evidence="5 6" id="KW-0472">Membrane</keyword>
<gene>
    <name evidence="8" type="ORF">SAMN04488104_101329</name>
</gene>
<evidence type="ECO:0000256" key="5">
    <source>
        <dbReference type="ARBA" id="ARBA00023136"/>
    </source>
</evidence>
<proteinExistence type="predicted"/>
<evidence type="ECO:0000256" key="3">
    <source>
        <dbReference type="ARBA" id="ARBA00022692"/>
    </source>
</evidence>
<feature type="transmembrane region" description="Helical" evidence="6">
    <location>
        <begin position="132"/>
        <end position="152"/>
    </location>
</feature>
<feature type="domain" description="EamA" evidence="7">
    <location>
        <begin position="165"/>
        <end position="296"/>
    </location>
</feature>
<evidence type="ECO:0000256" key="2">
    <source>
        <dbReference type="ARBA" id="ARBA00022475"/>
    </source>
</evidence>
<feature type="transmembrane region" description="Helical" evidence="6">
    <location>
        <begin position="79"/>
        <end position="99"/>
    </location>
</feature>
<feature type="transmembrane region" description="Helical" evidence="6">
    <location>
        <begin position="254"/>
        <end position="273"/>
    </location>
</feature>
<reference evidence="9" key="1">
    <citation type="submission" date="2016-10" db="EMBL/GenBank/DDBJ databases">
        <authorList>
            <person name="Varghese N."/>
            <person name="Submissions S."/>
        </authorList>
    </citation>
    <scope>NUCLEOTIDE SEQUENCE [LARGE SCALE GENOMIC DNA]</scope>
    <source>
        <strain evidence="9">DSM 23095</strain>
    </source>
</reference>
<keyword evidence="3 6" id="KW-0812">Transmembrane</keyword>
<sequence>MENSPKAAQKKGLILALFAAIFWGVAGNCAQFLFEKKQLEPAWLVTWRLLLAGVILLLVDFKGHGVKVFEIWKNKKDIISILIFATVGMLAVQFTYFYSIQLSNAATATVIQYLGPLFIVAYFAIKNRKWPIAIEFLSLALALSGTFLLVTHGTVDSLVISPEALIWGILSAITFAFYSIFPVDLLVRFSPIRVTGWAMLIGGIFFSFYAKPWVIMGIWDLESFAAFLFIVFFGSILSFLFFMSSLPLIGAQTASLICSVEPLSAAFMAVIWLGVSLTFLDWVSTFMILGTVAILTLATKRKKLSI</sequence>
<protein>
    <submittedName>
        <fullName evidence="8">Threonine/homoserine efflux transporter RhtA</fullName>
    </submittedName>
</protein>
<dbReference type="InterPro" id="IPR050638">
    <property type="entry name" value="AA-Vitamin_Transporters"/>
</dbReference>
<feature type="transmembrane region" description="Helical" evidence="6">
    <location>
        <begin position="224"/>
        <end position="242"/>
    </location>
</feature>
<keyword evidence="4 6" id="KW-1133">Transmembrane helix</keyword>
<feature type="transmembrane region" description="Helical" evidence="6">
    <location>
        <begin position="194"/>
        <end position="218"/>
    </location>
</feature>
<dbReference type="GO" id="GO:0005886">
    <property type="term" value="C:plasma membrane"/>
    <property type="evidence" value="ECO:0007669"/>
    <property type="project" value="UniProtKB-SubCell"/>
</dbReference>
<keyword evidence="9" id="KW-1185">Reference proteome</keyword>
<organism evidence="8 9">
    <name type="scientific">Algoriphagus faecimaris</name>
    <dbReference type="NCBI Taxonomy" id="686796"/>
    <lineage>
        <taxon>Bacteria</taxon>
        <taxon>Pseudomonadati</taxon>
        <taxon>Bacteroidota</taxon>
        <taxon>Cytophagia</taxon>
        <taxon>Cytophagales</taxon>
        <taxon>Cyclobacteriaceae</taxon>
        <taxon>Algoriphagus</taxon>
    </lineage>
</organism>
<evidence type="ECO:0000256" key="4">
    <source>
        <dbReference type="ARBA" id="ARBA00022989"/>
    </source>
</evidence>
<dbReference type="Proteomes" id="UP000199060">
    <property type="component" value="Unassembled WGS sequence"/>
</dbReference>
<dbReference type="PANTHER" id="PTHR32322">
    <property type="entry name" value="INNER MEMBRANE TRANSPORTER"/>
    <property type="match status" value="1"/>
</dbReference>
<evidence type="ECO:0000259" key="7">
    <source>
        <dbReference type="Pfam" id="PF00892"/>
    </source>
</evidence>
<dbReference type="RefSeq" id="WP_087940983.1">
    <property type="nucleotide sequence ID" value="NZ_FNAC01000013.1"/>
</dbReference>
<dbReference type="PANTHER" id="PTHR32322:SF18">
    <property type="entry name" value="S-ADENOSYLMETHIONINE_S-ADENOSYLHOMOCYSTEINE TRANSPORTER"/>
    <property type="match status" value="1"/>
</dbReference>
<feature type="transmembrane region" description="Helical" evidence="6">
    <location>
        <begin position="279"/>
        <end position="298"/>
    </location>
</feature>
<accession>A0A1G6RKP1</accession>
<evidence type="ECO:0000313" key="9">
    <source>
        <dbReference type="Proteomes" id="UP000199060"/>
    </source>
</evidence>
<dbReference type="Pfam" id="PF00892">
    <property type="entry name" value="EamA"/>
    <property type="match status" value="2"/>
</dbReference>
<dbReference type="STRING" id="686796.SAMN04488104_101329"/>
<evidence type="ECO:0000256" key="6">
    <source>
        <dbReference type="SAM" id="Phobius"/>
    </source>
</evidence>
<keyword evidence="2" id="KW-1003">Cell membrane</keyword>
<feature type="transmembrane region" description="Helical" evidence="6">
    <location>
        <begin position="164"/>
        <end position="187"/>
    </location>
</feature>
<dbReference type="SUPFAM" id="SSF103481">
    <property type="entry name" value="Multidrug resistance efflux transporter EmrE"/>
    <property type="match status" value="2"/>
</dbReference>
<evidence type="ECO:0000313" key="8">
    <source>
        <dbReference type="EMBL" id="SDD04991.1"/>
    </source>
</evidence>
<dbReference type="EMBL" id="FNAC01000013">
    <property type="protein sequence ID" value="SDD04991.1"/>
    <property type="molecule type" value="Genomic_DNA"/>
</dbReference>
<feature type="transmembrane region" description="Helical" evidence="6">
    <location>
        <begin position="105"/>
        <end position="125"/>
    </location>
</feature>
<feature type="domain" description="EamA" evidence="7">
    <location>
        <begin position="11"/>
        <end position="150"/>
    </location>
</feature>
<dbReference type="InterPro" id="IPR037185">
    <property type="entry name" value="EmrE-like"/>
</dbReference>
<dbReference type="OrthoDB" id="9810818at2"/>
<dbReference type="InterPro" id="IPR000620">
    <property type="entry name" value="EamA_dom"/>
</dbReference>
<name>A0A1G6RKP1_9BACT</name>
<evidence type="ECO:0000256" key="1">
    <source>
        <dbReference type="ARBA" id="ARBA00004651"/>
    </source>
</evidence>
<comment type="subcellular location">
    <subcellularLocation>
        <location evidence="1">Cell membrane</location>
        <topology evidence="1">Multi-pass membrane protein</topology>
    </subcellularLocation>
</comment>
<dbReference type="AlphaFoldDB" id="A0A1G6RKP1"/>
<feature type="transmembrane region" description="Helical" evidence="6">
    <location>
        <begin position="40"/>
        <end position="59"/>
    </location>
</feature>